<dbReference type="EMBL" id="BNJQ01000032">
    <property type="protein sequence ID" value="GHP11077.1"/>
    <property type="molecule type" value="Genomic_DNA"/>
</dbReference>
<reference evidence="2" key="1">
    <citation type="submission" date="2020-10" db="EMBL/GenBank/DDBJ databases">
        <title>Unveiling of a novel bifunctional photoreceptor, Dualchrome1, isolated from a cosmopolitan green alga.</title>
        <authorList>
            <person name="Suzuki S."/>
            <person name="Kawachi M."/>
        </authorList>
    </citation>
    <scope>NUCLEOTIDE SEQUENCE</scope>
    <source>
        <strain evidence="2">NIES 2893</strain>
    </source>
</reference>
<dbReference type="GO" id="GO:0017176">
    <property type="term" value="F:phosphatidylinositol N-acetylglucosaminyltransferase activity"/>
    <property type="evidence" value="ECO:0007669"/>
    <property type="project" value="TreeGrafter"/>
</dbReference>
<dbReference type="SUPFAM" id="SSF53756">
    <property type="entry name" value="UDP-Glycosyltransferase/glycogen phosphorylase"/>
    <property type="match status" value="1"/>
</dbReference>
<comment type="caution">
    <text evidence="2">The sequence shown here is derived from an EMBL/GenBank/DDBJ whole genome shotgun (WGS) entry which is preliminary data.</text>
</comment>
<feature type="domain" description="PIGA GPI anchor biosynthesis" evidence="1">
    <location>
        <begin position="90"/>
        <end position="176"/>
    </location>
</feature>
<evidence type="ECO:0000313" key="3">
    <source>
        <dbReference type="Proteomes" id="UP000660262"/>
    </source>
</evidence>
<gene>
    <name evidence="2" type="ORF">PPROV_000980700</name>
</gene>
<dbReference type="AlphaFoldDB" id="A0A830I1P5"/>
<evidence type="ECO:0000259" key="1">
    <source>
        <dbReference type="Pfam" id="PF08288"/>
    </source>
</evidence>
<keyword evidence="3" id="KW-1185">Reference proteome</keyword>
<dbReference type="PANTHER" id="PTHR45871">
    <property type="entry name" value="N-ACETYLGLUCOSAMINYL-PHOSPHATIDYLINOSITOL BIOSYNTHETIC PROTEIN"/>
    <property type="match status" value="1"/>
</dbReference>
<protein>
    <recommendedName>
        <fullName evidence="1">PIGA GPI anchor biosynthesis domain-containing protein</fullName>
    </recommendedName>
</protein>
<dbReference type="Proteomes" id="UP000660262">
    <property type="component" value="Unassembled WGS sequence"/>
</dbReference>
<dbReference type="InterPro" id="IPR013234">
    <property type="entry name" value="PIGA_GPI_anchor_biosynthesis"/>
</dbReference>
<dbReference type="GO" id="GO:0000506">
    <property type="term" value="C:glycosylphosphatidylinositol-N-acetylglucosaminyltransferase (GPI-GnT) complex"/>
    <property type="evidence" value="ECO:0007669"/>
    <property type="project" value="TreeGrafter"/>
</dbReference>
<name>A0A830I1P5_9CHLO</name>
<organism evidence="2 3">
    <name type="scientific">Pycnococcus provasolii</name>
    <dbReference type="NCBI Taxonomy" id="41880"/>
    <lineage>
        <taxon>Eukaryota</taxon>
        <taxon>Viridiplantae</taxon>
        <taxon>Chlorophyta</taxon>
        <taxon>Pseudoscourfieldiophyceae</taxon>
        <taxon>Pseudoscourfieldiales</taxon>
        <taxon>Pycnococcaceae</taxon>
        <taxon>Pycnococcus</taxon>
    </lineage>
</organism>
<dbReference type="PANTHER" id="PTHR45871:SF1">
    <property type="entry name" value="PHOSPHATIDYLINOSITOL N-ACETYLGLUCOSAMINYLTRANSFERASE SUBUNIT A"/>
    <property type="match status" value="1"/>
</dbReference>
<dbReference type="Pfam" id="PF08288">
    <property type="entry name" value="PIGA"/>
    <property type="match status" value="1"/>
</dbReference>
<accession>A0A830I1P5</accession>
<evidence type="ECO:0000313" key="2">
    <source>
        <dbReference type="EMBL" id="GHP11077.1"/>
    </source>
</evidence>
<dbReference type="GO" id="GO:0006506">
    <property type="term" value="P:GPI anchor biosynthetic process"/>
    <property type="evidence" value="ECO:0007669"/>
    <property type="project" value="InterPro"/>
</dbReference>
<dbReference type="Pfam" id="PF13692">
    <property type="entry name" value="Glyco_trans_1_4"/>
    <property type="match status" value="1"/>
</dbReference>
<proteinExistence type="predicted"/>
<dbReference type="Gene3D" id="3.40.50.2000">
    <property type="entry name" value="Glycogen Phosphorylase B"/>
    <property type="match status" value="2"/>
</dbReference>
<sequence length="494" mass="53727">MPSPPPPSPCPPPFGAHAHAPKGTVLMVTDFFFPNTGGVEQHVYHLSQCLMEAGYRLVVLTHAYTPSTTTTSLKIGARDGGAHLPGRSNTTRGGVRYLTNGLKVYYIPKRAFYKQNVFPTLFASFRLIRTILVRERVDVVHCHQAFSVLAHEATLCARTLAMPVVFTDHSLFGFSDTSSILTNKLLKFTLCDASAVICVSHTSKENTVLRACCKPTSVFVVPNAVDATRFTPPASNEPAQEGIITVVVVSRLVYRKGADLLRYVIPIVCARHARVRFIIAGDGDKRPSLEQAVRAHGLEGRVTFTGALEHSAVMKVMRSGTVFLNCSLTEAFCMAIVEAAACGLVVVSTDVGGVREVLPPPLLTLSASTHPESIADALTAAMARVHDLETGEYVGHRVPRLSKQELHEFVRQSYDWRHVASRTEVVYAKACRQASSSDLLERLQRYALCGPVAGPIFACVAVVAHMYACFLEWCIPACSIEAARTYAPTTTTVS</sequence>
<dbReference type="OrthoDB" id="734129at2759"/>